<evidence type="ECO:0000259" key="2">
    <source>
        <dbReference type="PROSITE" id="PS50213"/>
    </source>
</evidence>
<feature type="chain" id="PRO_5045221109" evidence="1">
    <location>
        <begin position="25"/>
        <end position="215"/>
    </location>
</feature>
<dbReference type="Pfam" id="PF02469">
    <property type="entry name" value="Fasciclin"/>
    <property type="match status" value="1"/>
</dbReference>
<gene>
    <name evidence="3" type="ORF">ACFQGU_13830</name>
</gene>
<proteinExistence type="predicted"/>
<organism evidence="3 4">
    <name type="scientific">Longivirga aurantiaca</name>
    <dbReference type="NCBI Taxonomy" id="1837743"/>
    <lineage>
        <taxon>Bacteria</taxon>
        <taxon>Bacillati</taxon>
        <taxon>Actinomycetota</taxon>
        <taxon>Actinomycetes</taxon>
        <taxon>Sporichthyales</taxon>
        <taxon>Sporichthyaceae</taxon>
        <taxon>Longivirga</taxon>
    </lineage>
</organism>
<evidence type="ECO:0000256" key="1">
    <source>
        <dbReference type="SAM" id="SignalP"/>
    </source>
</evidence>
<evidence type="ECO:0000313" key="3">
    <source>
        <dbReference type="EMBL" id="MFC6238962.1"/>
    </source>
</evidence>
<accession>A0ABW1T3U0</accession>
<feature type="signal peptide" evidence="1">
    <location>
        <begin position="1"/>
        <end position="24"/>
    </location>
</feature>
<dbReference type="SMART" id="SM00554">
    <property type="entry name" value="FAS1"/>
    <property type="match status" value="1"/>
</dbReference>
<feature type="domain" description="FAS1" evidence="2">
    <location>
        <begin position="33"/>
        <end position="205"/>
    </location>
</feature>
<dbReference type="EMBL" id="JBHSTI010000008">
    <property type="protein sequence ID" value="MFC6238962.1"/>
    <property type="molecule type" value="Genomic_DNA"/>
</dbReference>
<dbReference type="RefSeq" id="WP_386767621.1">
    <property type="nucleotide sequence ID" value="NZ_JBHSTI010000008.1"/>
</dbReference>
<keyword evidence="1" id="KW-0732">Signal</keyword>
<evidence type="ECO:0000313" key="4">
    <source>
        <dbReference type="Proteomes" id="UP001596138"/>
    </source>
</evidence>
<dbReference type="InterPro" id="IPR000782">
    <property type="entry name" value="FAS1_domain"/>
</dbReference>
<comment type="caution">
    <text evidence="3">The sequence shown here is derived from an EMBL/GenBank/DDBJ whole genome shotgun (WGS) entry which is preliminary data.</text>
</comment>
<dbReference type="PROSITE" id="PS50213">
    <property type="entry name" value="FAS1"/>
    <property type="match status" value="1"/>
</dbReference>
<dbReference type="Proteomes" id="UP001596138">
    <property type="component" value="Unassembled WGS sequence"/>
</dbReference>
<dbReference type="InterPro" id="IPR036378">
    <property type="entry name" value="FAS1_dom_sf"/>
</dbReference>
<protein>
    <submittedName>
        <fullName evidence="3">Fasciclin domain-containing protein</fullName>
    </submittedName>
</protein>
<dbReference type="SUPFAM" id="SSF82153">
    <property type="entry name" value="FAS1 domain"/>
    <property type="match status" value="1"/>
</dbReference>
<reference evidence="4" key="1">
    <citation type="journal article" date="2019" name="Int. J. Syst. Evol. Microbiol.">
        <title>The Global Catalogue of Microorganisms (GCM) 10K type strain sequencing project: providing services to taxonomists for standard genome sequencing and annotation.</title>
        <authorList>
            <consortium name="The Broad Institute Genomics Platform"/>
            <consortium name="The Broad Institute Genome Sequencing Center for Infectious Disease"/>
            <person name="Wu L."/>
            <person name="Ma J."/>
        </authorList>
    </citation>
    <scope>NUCLEOTIDE SEQUENCE [LARGE SCALE GENOMIC DNA]</scope>
    <source>
        <strain evidence="4">CGMCC 4.7317</strain>
    </source>
</reference>
<dbReference type="Gene3D" id="2.30.180.10">
    <property type="entry name" value="FAS1 domain"/>
    <property type="match status" value="1"/>
</dbReference>
<keyword evidence="4" id="KW-1185">Reference proteome</keyword>
<name>A0ABW1T3U0_9ACTN</name>
<sequence>MKLRTRVAAVAAAAALGVSGIALTAPAAQAQGQRSLAAVLTANGGGTFDSNAKDYDIVTQAVLAVLAAKPNSKVKVLTDGTVALTAFIPNDQAFRLLVKDLTGIAPISEKQIFNAVAKLGIPTVEAVLLYHVVPGATIYSSAAVKANGAVLKTAQGGTLAVAVYAGPEISLWDKDKNSRNARVILSQVDINKFNKQVAHGIDRVLRPIDLPPLAH</sequence>